<organism evidence="2 3">
    <name type="scientific">Rhizobium soli</name>
    <dbReference type="NCBI Taxonomy" id="424798"/>
    <lineage>
        <taxon>Bacteria</taxon>
        <taxon>Pseudomonadati</taxon>
        <taxon>Pseudomonadota</taxon>
        <taxon>Alphaproteobacteria</taxon>
        <taxon>Hyphomicrobiales</taxon>
        <taxon>Rhizobiaceae</taxon>
        <taxon>Rhizobium/Agrobacterium group</taxon>
        <taxon>Rhizobium</taxon>
    </lineage>
</organism>
<dbReference type="InterPro" id="IPR013762">
    <property type="entry name" value="Integrase-like_cat_sf"/>
</dbReference>
<comment type="caution">
    <text evidence="2">The sequence shown here is derived from an EMBL/GenBank/DDBJ whole genome shotgun (WGS) entry which is preliminary data.</text>
</comment>
<evidence type="ECO:0008006" key="4">
    <source>
        <dbReference type="Google" id="ProtNLM"/>
    </source>
</evidence>
<dbReference type="RefSeq" id="WP_184654950.1">
    <property type="nucleotide sequence ID" value="NZ_JACHBU010000004.1"/>
</dbReference>
<dbReference type="Proteomes" id="UP000585437">
    <property type="component" value="Unassembled WGS sequence"/>
</dbReference>
<evidence type="ECO:0000313" key="3">
    <source>
        <dbReference type="Proteomes" id="UP000585437"/>
    </source>
</evidence>
<dbReference type="GO" id="GO:0006310">
    <property type="term" value="P:DNA recombination"/>
    <property type="evidence" value="ECO:0007669"/>
    <property type="project" value="UniProtKB-KW"/>
</dbReference>
<dbReference type="AlphaFoldDB" id="A0A7X0JKQ5"/>
<dbReference type="EMBL" id="JACHBU010000004">
    <property type="protein sequence ID" value="MBB6509398.1"/>
    <property type="molecule type" value="Genomic_DNA"/>
</dbReference>
<keyword evidence="1" id="KW-0233">DNA recombination</keyword>
<gene>
    <name evidence="2" type="ORF">F4695_002755</name>
</gene>
<dbReference type="GO" id="GO:0015074">
    <property type="term" value="P:DNA integration"/>
    <property type="evidence" value="ECO:0007669"/>
    <property type="project" value="InterPro"/>
</dbReference>
<proteinExistence type="predicted"/>
<dbReference type="GO" id="GO:0003677">
    <property type="term" value="F:DNA binding"/>
    <property type="evidence" value="ECO:0007669"/>
    <property type="project" value="InterPro"/>
</dbReference>
<name>A0A7X0JKQ5_9HYPH</name>
<protein>
    <recommendedName>
        <fullName evidence="4">Integrase</fullName>
    </recommendedName>
</protein>
<evidence type="ECO:0000313" key="2">
    <source>
        <dbReference type="EMBL" id="MBB6509398.1"/>
    </source>
</evidence>
<sequence length="206" mass="22783">MKFEQPPPRKVFMTHKQCASIVAKSAELKLPSIGFVEALKFETALRRIDVIGEWSPQEDGGPFQWTGLVAESISDDVILSITTSKTGIATSHDLKRLPLVVEALKTYKLPKTGPVVISESTGKPYWSNRYSQKFRKVSNAAGVPANIWSMDSRAGAITETIEATGLIEPAQKLATHSNPRTTSRYNRGDGLKLNQTIAEDRLKMRK</sequence>
<dbReference type="InterPro" id="IPR011010">
    <property type="entry name" value="DNA_brk_join_enz"/>
</dbReference>
<keyword evidence="3" id="KW-1185">Reference proteome</keyword>
<accession>A0A7X0JKQ5</accession>
<dbReference type="Gene3D" id="1.10.443.10">
    <property type="entry name" value="Intergrase catalytic core"/>
    <property type="match status" value="1"/>
</dbReference>
<evidence type="ECO:0000256" key="1">
    <source>
        <dbReference type="ARBA" id="ARBA00023172"/>
    </source>
</evidence>
<reference evidence="2 3" key="1">
    <citation type="submission" date="2020-08" db="EMBL/GenBank/DDBJ databases">
        <title>The Agave Microbiome: Exploring the role of microbial communities in plant adaptations to desert environments.</title>
        <authorList>
            <person name="Partida-Martinez L.P."/>
        </authorList>
    </citation>
    <scope>NUCLEOTIDE SEQUENCE [LARGE SCALE GENOMIC DNA]</scope>
    <source>
        <strain evidence="2 3">AS3.12</strain>
    </source>
</reference>
<dbReference type="SUPFAM" id="SSF56349">
    <property type="entry name" value="DNA breaking-rejoining enzymes"/>
    <property type="match status" value="1"/>
</dbReference>